<name>A0A7N0UQU2_KALFE</name>
<dbReference type="Proteomes" id="UP000594263">
    <property type="component" value="Unplaced"/>
</dbReference>
<evidence type="ECO:0000313" key="1">
    <source>
        <dbReference type="EnsemblPlants" id="Kaladp0081s0045.1.v1.1.CDS.1"/>
    </source>
</evidence>
<keyword evidence="2" id="KW-1185">Reference proteome</keyword>
<dbReference type="EnsemblPlants" id="Kaladp0081s0045.1.v1.1">
    <property type="protein sequence ID" value="Kaladp0081s0045.1.v1.1.CDS.1"/>
    <property type="gene ID" value="Kaladp0081s0045.v1.1"/>
</dbReference>
<evidence type="ECO:0000313" key="2">
    <source>
        <dbReference type="Proteomes" id="UP000594263"/>
    </source>
</evidence>
<proteinExistence type="predicted"/>
<sequence length="117" mass="13866">MEPKASLRKIRNLSRRLGFNDFFYDNEVNNHITVMWKTDISMSIWYIDDQILTFRGQHSITNQAFFLSIIYAYCSKHARRRIWDALLNLNCQIKDPWIIGGISMLSLDGMRSKEDVF</sequence>
<dbReference type="Gramene" id="Kaladp0081s0045.1.v1.1">
    <property type="protein sequence ID" value="Kaladp0081s0045.1.v1.1.CDS.1"/>
    <property type="gene ID" value="Kaladp0081s0045.v1.1"/>
</dbReference>
<protein>
    <submittedName>
        <fullName evidence="1">Uncharacterized protein</fullName>
    </submittedName>
</protein>
<accession>A0A7N0UQU2</accession>
<organism evidence="1 2">
    <name type="scientific">Kalanchoe fedtschenkoi</name>
    <name type="common">Lavender scallops</name>
    <name type="synonym">South American air plant</name>
    <dbReference type="NCBI Taxonomy" id="63787"/>
    <lineage>
        <taxon>Eukaryota</taxon>
        <taxon>Viridiplantae</taxon>
        <taxon>Streptophyta</taxon>
        <taxon>Embryophyta</taxon>
        <taxon>Tracheophyta</taxon>
        <taxon>Spermatophyta</taxon>
        <taxon>Magnoliopsida</taxon>
        <taxon>eudicotyledons</taxon>
        <taxon>Gunneridae</taxon>
        <taxon>Pentapetalae</taxon>
        <taxon>Saxifragales</taxon>
        <taxon>Crassulaceae</taxon>
        <taxon>Kalanchoe</taxon>
    </lineage>
</organism>
<dbReference type="AlphaFoldDB" id="A0A7N0UQU2"/>
<reference evidence="1" key="1">
    <citation type="submission" date="2021-01" db="UniProtKB">
        <authorList>
            <consortium name="EnsemblPlants"/>
        </authorList>
    </citation>
    <scope>IDENTIFICATION</scope>
</reference>